<evidence type="ECO:0000313" key="2">
    <source>
        <dbReference type="Proteomes" id="UP001314170"/>
    </source>
</evidence>
<evidence type="ECO:0008006" key="3">
    <source>
        <dbReference type="Google" id="ProtNLM"/>
    </source>
</evidence>
<proteinExistence type="predicted"/>
<keyword evidence="2" id="KW-1185">Reference proteome</keyword>
<dbReference type="EMBL" id="CAWUPB010000786">
    <property type="protein sequence ID" value="CAK7324820.1"/>
    <property type="molecule type" value="Genomic_DNA"/>
</dbReference>
<dbReference type="Proteomes" id="UP001314170">
    <property type="component" value="Unassembled WGS sequence"/>
</dbReference>
<protein>
    <recommendedName>
        <fullName evidence="3">Ribosomal protein L32</fullName>
    </recommendedName>
</protein>
<accession>A0AAV1QWY7</accession>
<organism evidence="1 2">
    <name type="scientific">Dovyalis caffra</name>
    <dbReference type="NCBI Taxonomy" id="77055"/>
    <lineage>
        <taxon>Eukaryota</taxon>
        <taxon>Viridiplantae</taxon>
        <taxon>Streptophyta</taxon>
        <taxon>Embryophyta</taxon>
        <taxon>Tracheophyta</taxon>
        <taxon>Spermatophyta</taxon>
        <taxon>Magnoliopsida</taxon>
        <taxon>eudicotyledons</taxon>
        <taxon>Gunneridae</taxon>
        <taxon>Pentapetalae</taxon>
        <taxon>rosids</taxon>
        <taxon>fabids</taxon>
        <taxon>Malpighiales</taxon>
        <taxon>Salicaceae</taxon>
        <taxon>Flacourtieae</taxon>
        <taxon>Dovyalis</taxon>
    </lineage>
</organism>
<dbReference type="AlphaFoldDB" id="A0AAV1QWY7"/>
<gene>
    <name evidence="1" type="ORF">DCAF_LOCUS2486</name>
</gene>
<sequence length="87" mass="9932">MILEKWQCNVTTSIESWSPFEGGKAFHFNRSPTSLFATSSLKFKRKPISFLVTGLRAPKAYQRATKGYFNLGNSRKLERVAFGSVRR</sequence>
<comment type="caution">
    <text evidence="1">The sequence shown here is derived from an EMBL/GenBank/DDBJ whole genome shotgun (WGS) entry which is preliminary data.</text>
</comment>
<reference evidence="1 2" key="1">
    <citation type="submission" date="2024-01" db="EMBL/GenBank/DDBJ databases">
        <authorList>
            <person name="Waweru B."/>
        </authorList>
    </citation>
    <scope>NUCLEOTIDE SEQUENCE [LARGE SCALE GENOMIC DNA]</scope>
</reference>
<name>A0AAV1QWY7_9ROSI</name>
<evidence type="ECO:0000313" key="1">
    <source>
        <dbReference type="EMBL" id="CAK7324820.1"/>
    </source>
</evidence>